<keyword evidence="1" id="KW-1133">Transmembrane helix</keyword>
<evidence type="ECO:0000256" key="1">
    <source>
        <dbReference type="SAM" id="Phobius"/>
    </source>
</evidence>
<name>A0A1B0BEL6_9MUSC</name>
<reference evidence="3" key="1">
    <citation type="submission" date="2015-01" db="EMBL/GenBank/DDBJ databases">
        <authorList>
            <person name="Aksoy S."/>
            <person name="Warren W."/>
            <person name="Wilson R.K."/>
        </authorList>
    </citation>
    <scope>NUCLEOTIDE SEQUENCE [LARGE SCALE GENOMIC DNA]</scope>
    <source>
        <strain evidence="3">IAEA</strain>
    </source>
</reference>
<evidence type="ECO:0000313" key="2">
    <source>
        <dbReference type="EnsemblMetazoa" id="GPPI027493-PA"/>
    </source>
</evidence>
<proteinExistence type="predicted"/>
<dbReference type="EMBL" id="JXJN01012931">
    <property type="status" value="NOT_ANNOTATED_CDS"/>
    <property type="molecule type" value="Genomic_DNA"/>
</dbReference>
<sequence>MYYRNSSNIFPGKQITSYAMNFATELQVIGHFFLSIAFKTILWTNKHLEQSNQHRRQLSLSSGTTQKAFHLEYDLIASRKRSPQFGASNSCWAICDASIPVHSSIRLTNDVFTVTDKFFLSIAFKTIFWTNKHLEQSNQHRRQLSLSSGTTQKAFHLEYDLIASRKRSPQFGASNSCWAICDASIPVHSSIRLTNDVFTVTDKSLFHFGCCGAGIITAFAIILSVIITPLTLACSTNTNSNFENVISSPQLRSLTPSLFSRARFFSIMTVHLSIFKLFLPSKPHAI</sequence>
<evidence type="ECO:0000313" key="3">
    <source>
        <dbReference type="Proteomes" id="UP000092460"/>
    </source>
</evidence>
<keyword evidence="1" id="KW-0472">Membrane</keyword>
<keyword evidence="3" id="KW-1185">Reference proteome</keyword>
<feature type="transmembrane region" description="Helical" evidence="1">
    <location>
        <begin position="205"/>
        <end position="227"/>
    </location>
</feature>
<reference evidence="2" key="2">
    <citation type="submission" date="2020-05" db="UniProtKB">
        <authorList>
            <consortium name="EnsemblMetazoa"/>
        </authorList>
    </citation>
    <scope>IDENTIFICATION</scope>
    <source>
        <strain evidence="2">IAEA</strain>
    </source>
</reference>
<keyword evidence="1" id="KW-0812">Transmembrane</keyword>
<accession>A0A1B0BEL6</accession>
<dbReference type="EnsemblMetazoa" id="GPPI027493-RA">
    <property type="protein sequence ID" value="GPPI027493-PA"/>
    <property type="gene ID" value="GPPI027493"/>
</dbReference>
<dbReference type="Proteomes" id="UP000092460">
    <property type="component" value="Unassembled WGS sequence"/>
</dbReference>
<dbReference type="AlphaFoldDB" id="A0A1B0BEL6"/>
<organism evidence="2 3">
    <name type="scientific">Glossina palpalis gambiensis</name>
    <dbReference type="NCBI Taxonomy" id="67801"/>
    <lineage>
        <taxon>Eukaryota</taxon>
        <taxon>Metazoa</taxon>
        <taxon>Ecdysozoa</taxon>
        <taxon>Arthropoda</taxon>
        <taxon>Hexapoda</taxon>
        <taxon>Insecta</taxon>
        <taxon>Pterygota</taxon>
        <taxon>Neoptera</taxon>
        <taxon>Endopterygota</taxon>
        <taxon>Diptera</taxon>
        <taxon>Brachycera</taxon>
        <taxon>Muscomorpha</taxon>
        <taxon>Hippoboscoidea</taxon>
        <taxon>Glossinidae</taxon>
        <taxon>Glossina</taxon>
    </lineage>
</organism>
<protein>
    <submittedName>
        <fullName evidence="2">Uncharacterized protein</fullName>
    </submittedName>
</protein>
<dbReference type="VEuPathDB" id="VectorBase:GPPI027493"/>